<dbReference type="KEGG" id="aoz:HUE56_14835"/>
<evidence type="ECO:0000313" key="2">
    <source>
        <dbReference type="Proteomes" id="UP000509702"/>
    </source>
</evidence>
<sequence>MTKSRSRLPSQYLFTVERLVATYLYEPKLRDIFVEGVSDAAIIAEYRSANSLDKLKIYNINDVYIPSELVKFSFGSGNRGRLVALAHAISEEVPVPPENVVCLADTDLDEEVTEAPACDRLWFTEHTCLEAGVFSMETLRWLFSTYFCKPASTECLEDVISICLRLYYIRSFKQSNCREIKWISPDDNLSIEAGRIKFDQKGYLVKLLQYQGQKALLSSADDYISEKVENFVGDIRSRIHKDDFFVVTCWFGKKLGCSHELCKSEVFSRVVLSHLRPDAMEHISHFRKIREWACG</sequence>
<name>A0A6N1AJQ1_9PROT</name>
<dbReference type="EMBL" id="CP054619">
    <property type="protein sequence ID" value="QKS51730.1"/>
    <property type="molecule type" value="Genomic_DNA"/>
</dbReference>
<protein>
    <recommendedName>
        <fullName evidence="3">DUF4435 domain-containing protein</fullName>
    </recommendedName>
</protein>
<dbReference type="AlphaFoldDB" id="A0A6N1AJQ1"/>
<accession>A0A6N1AJQ1</accession>
<evidence type="ECO:0008006" key="3">
    <source>
        <dbReference type="Google" id="ProtNLM"/>
    </source>
</evidence>
<dbReference type="RefSeq" id="WP_149198326.1">
    <property type="nucleotide sequence ID" value="NZ_BSOV01000017.1"/>
</dbReference>
<keyword evidence="2" id="KW-1185">Reference proteome</keyword>
<gene>
    <name evidence="1" type="ORF">HUE56_14835</name>
</gene>
<reference evidence="1 2" key="1">
    <citation type="submission" date="2020-06" db="EMBL/GenBank/DDBJ databases">
        <title>Complete genome of Azosprillum oryzae KACC14407.</title>
        <authorList>
            <person name="Kim M."/>
            <person name="Park Y.-J."/>
            <person name="Shin J.-H."/>
        </authorList>
    </citation>
    <scope>NUCLEOTIDE SEQUENCE [LARGE SCALE GENOMIC DNA]</scope>
    <source>
        <strain evidence="1 2">KACC 14407</strain>
    </source>
</reference>
<dbReference type="OrthoDB" id="581541at2"/>
<organism evidence="1 2">
    <name type="scientific">Azospirillum oryzae</name>
    <dbReference type="NCBI Taxonomy" id="286727"/>
    <lineage>
        <taxon>Bacteria</taxon>
        <taxon>Pseudomonadati</taxon>
        <taxon>Pseudomonadota</taxon>
        <taxon>Alphaproteobacteria</taxon>
        <taxon>Rhodospirillales</taxon>
        <taxon>Azospirillaceae</taxon>
        <taxon>Azospirillum</taxon>
    </lineage>
</organism>
<dbReference type="Proteomes" id="UP000509702">
    <property type="component" value="Chromosome"/>
</dbReference>
<proteinExistence type="predicted"/>
<evidence type="ECO:0000313" key="1">
    <source>
        <dbReference type="EMBL" id="QKS51730.1"/>
    </source>
</evidence>